<evidence type="ECO:0000256" key="1">
    <source>
        <dbReference type="ARBA" id="ARBA00004141"/>
    </source>
</evidence>
<evidence type="ECO:0000256" key="4">
    <source>
        <dbReference type="ARBA" id="ARBA00023136"/>
    </source>
</evidence>
<feature type="transmembrane region" description="Helical" evidence="5">
    <location>
        <begin position="128"/>
        <end position="150"/>
    </location>
</feature>
<sequence>GLLAAITLSYQQIIHAYPSGGGAYVVASTNWGQQAGLVAGGSLLVDYMLTVAVSTTSATEAITSAIPSLYSHQVLISCLIVVAIMLLNLRGIRESASFLTLPVYLFIIMIIGMIVYGGYNIVTGNIAYHAAAHIGAPVEGMTLVLFFRAFSSG</sequence>
<feature type="transmembrane region" description="Helical" evidence="5">
    <location>
        <begin position="70"/>
        <end position="89"/>
    </location>
</feature>
<comment type="subcellular location">
    <subcellularLocation>
        <location evidence="1">Membrane</location>
        <topology evidence="1">Multi-pass membrane protein</topology>
    </subcellularLocation>
</comment>
<feature type="non-terminal residue" evidence="6">
    <location>
        <position position="153"/>
    </location>
</feature>
<proteinExistence type="predicted"/>
<evidence type="ECO:0000313" key="6">
    <source>
        <dbReference type="EMBL" id="MSE22420.1"/>
    </source>
</evidence>
<dbReference type="Pfam" id="PF13520">
    <property type="entry name" value="AA_permease_2"/>
    <property type="match status" value="1"/>
</dbReference>
<keyword evidence="2 5" id="KW-0812">Transmembrane</keyword>
<dbReference type="AlphaFoldDB" id="A0A844ENT9"/>
<accession>A0A844ENT9</accession>
<protein>
    <submittedName>
        <fullName evidence="6">Amino acid permease</fullName>
    </submittedName>
</protein>
<dbReference type="GO" id="GO:0022857">
    <property type="term" value="F:transmembrane transporter activity"/>
    <property type="evidence" value="ECO:0007669"/>
    <property type="project" value="InterPro"/>
</dbReference>
<dbReference type="InterPro" id="IPR002293">
    <property type="entry name" value="AA/rel_permease1"/>
</dbReference>
<feature type="non-terminal residue" evidence="6">
    <location>
        <position position="1"/>
    </location>
</feature>
<reference evidence="6 7" key="1">
    <citation type="submission" date="2019-11" db="EMBL/GenBank/DDBJ databases">
        <title>Draft Genome Sequence of Plant Growth-Promoting Rhizosphere-Associated Bacteria.</title>
        <authorList>
            <person name="Vasilyev I.Y."/>
            <person name="Radchenko V."/>
            <person name="Ilnitskaya E.V."/>
        </authorList>
    </citation>
    <scope>NUCLEOTIDE SEQUENCE [LARGE SCALE GENOMIC DNA]</scope>
    <source>
        <strain evidence="6 7">VRA_07sq_f</strain>
    </source>
</reference>
<feature type="transmembrane region" description="Helical" evidence="5">
    <location>
        <begin position="101"/>
        <end position="122"/>
    </location>
</feature>
<keyword evidence="4 5" id="KW-0472">Membrane</keyword>
<gene>
    <name evidence="6" type="ORF">GKC44_14535</name>
</gene>
<dbReference type="Proteomes" id="UP000491237">
    <property type="component" value="Unassembled WGS sequence"/>
</dbReference>
<evidence type="ECO:0000256" key="3">
    <source>
        <dbReference type="ARBA" id="ARBA00022989"/>
    </source>
</evidence>
<dbReference type="InterPro" id="IPR053153">
    <property type="entry name" value="APC_K+_Transporter"/>
</dbReference>
<dbReference type="Gene3D" id="1.20.1740.10">
    <property type="entry name" value="Amino acid/polyamine transporter I"/>
    <property type="match status" value="1"/>
</dbReference>
<dbReference type="GO" id="GO:0016020">
    <property type="term" value="C:membrane"/>
    <property type="evidence" value="ECO:0007669"/>
    <property type="project" value="UniProtKB-SubCell"/>
</dbReference>
<evidence type="ECO:0000256" key="2">
    <source>
        <dbReference type="ARBA" id="ARBA00022692"/>
    </source>
</evidence>
<comment type="caution">
    <text evidence="6">The sequence shown here is derived from an EMBL/GenBank/DDBJ whole genome shotgun (WGS) entry which is preliminary data.</text>
</comment>
<keyword evidence="3 5" id="KW-1133">Transmembrane helix</keyword>
<name>A0A844ENT9_9LACO</name>
<evidence type="ECO:0000256" key="5">
    <source>
        <dbReference type="SAM" id="Phobius"/>
    </source>
</evidence>
<dbReference type="PANTHER" id="PTHR47704:SF1">
    <property type="entry name" value="POTASSIUM TRANSPORTER KIMA"/>
    <property type="match status" value="1"/>
</dbReference>
<evidence type="ECO:0000313" key="7">
    <source>
        <dbReference type="Proteomes" id="UP000491237"/>
    </source>
</evidence>
<dbReference type="EMBL" id="WKKY01001094">
    <property type="protein sequence ID" value="MSE22420.1"/>
    <property type="molecule type" value="Genomic_DNA"/>
</dbReference>
<dbReference type="PANTHER" id="PTHR47704">
    <property type="entry name" value="POTASSIUM TRANSPORTER KIMA"/>
    <property type="match status" value="1"/>
</dbReference>
<organism evidence="6 7">
    <name type="scientific">Lentilactobacillus parabuchneri</name>
    <dbReference type="NCBI Taxonomy" id="152331"/>
    <lineage>
        <taxon>Bacteria</taxon>
        <taxon>Bacillati</taxon>
        <taxon>Bacillota</taxon>
        <taxon>Bacilli</taxon>
        <taxon>Lactobacillales</taxon>
        <taxon>Lactobacillaceae</taxon>
        <taxon>Lentilactobacillus</taxon>
    </lineage>
</organism>